<dbReference type="PROSITE" id="PS50088">
    <property type="entry name" value="ANK_REPEAT"/>
    <property type="match status" value="3"/>
</dbReference>
<evidence type="ECO:0000256" key="2">
    <source>
        <dbReference type="ARBA" id="ARBA00023043"/>
    </source>
</evidence>
<keyword evidence="1" id="KW-0677">Repeat</keyword>
<reference evidence="4" key="1">
    <citation type="submission" date="2021-06" db="EMBL/GenBank/DDBJ databases">
        <title>Comparative genomics, transcriptomics and evolutionary studies reveal genomic signatures of adaptation to plant cell wall in hemibiotrophic fungi.</title>
        <authorList>
            <consortium name="DOE Joint Genome Institute"/>
            <person name="Baroncelli R."/>
            <person name="Diaz J.F."/>
            <person name="Benocci T."/>
            <person name="Peng M."/>
            <person name="Battaglia E."/>
            <person name="Haridas S."/>
            <person name="Andreopoulos W."/>
            <person name="Labutti K."/>
            <person name="Pangilinan J."/>
            <person name="Floch G.L."/>
            <person name="Makela M.R."/>
            <person name="Henrissat B."/>
            <person name="Grigoriev I.V."/>
            <person name="Crouch J.A."/>
            <person name="De Vries R.P."/>
            <person name="Sukno S.A."/>
            <person name="Thon M.R."/>
        </authorList>
    </citation>
    <scope>NUCLEOTIDE SEQUENCE</scope>
    <source>
        <strain evidence="4">CBS 102054</strain>
    </source>
</reference>
<dbReference type="PANTHER" id="PTHR24198">
    <property type="entry name" value="ANKYRIN REPEAT AND PROTEIN KINASE DOMAIN-CONTAINING PROTEIN"/>
    <property type="match status" value="1"/>
</dbReference>
<dbReference type="Proteomes" id="UP001243989">
    <property type="component" value="Unassembled WGS sequence"/>
</dbReference>
<dbReference type="PANTHER" id="PTHR24198:SF165">
    <property type="entry name" value="ANKYRIN REPEAT-CONTAINING PROTEIN-RELATED"/>
    <property type="match status" value="1"/>
</dbReference>
<feature type="non-terminal residue" evidence="4">
    <location>
        <position position="181"/>
    </location>
</feature>
<dbReference type="InterPro" id="IPR002110">
    <property type="entry name" value="Ankyrin_rpt"/>
</dbReference>
<feature type="non-terminal residue" evidence="4">
    <location>
        <position position="1"/>
    </location>
</feature>
<evidence type="ECO:0000313" key="5">
    <source>
        <dbReference type="Proteomes" id="UP001243989"/>
    </source>
</evidence>
<sequence>TPLQCAAYAGNLACIELLLKYGADINFSEGKVGTSLHAAGASGNLSAFQLLLERGANPNVVRGQYGSVLWAAGYGGDRECVRICLQRGLKHEIHMRTPLLWAAAEGHIETVKYLAMEGANLDVWGRGLETPLEFGCLAGRLDMVKCLLALGARAEFRQAGKYRTAVVCADISGNKELVEFL</sequence>
<organism evidence="4 5">
    <name type="scientific">Colletotrichum phormii</name>
    <dbReference type="NCBI Taxonomy" id="359342"/>
    <lineage>
        <taxon>Eukaryota</taxon>
        <taxon>Fungi</taxon>
        <taxon>Dikarya</taxon>
        <taxon>Ascomycota</taxon>
        <taxon>Pezizomycotina</taxon>
        <taxon>Sordariomycetes</taxon>
        <taxon>Hypocreomycetidae</taxon>
        <taxon>Glomerellales</taxon>
        <taxon>Glomerellaceae</taxon>
        <taxon>Colletotrichum</taxon>
        <taxon>Colletotrichum acutatum species complex</taxon>
    </lineage>
</organism>
<dbReference type="SMART" id="SM00248">
    <property type="entry name" value="ANK"/>
    <property type="match status" value="5"/>
</dbReference>
<gene>
    <name evidence="4" type="ORF">BDP81DRAFT_274457</name>
</gene>
<dbReference type="AlphaFoldDB" id="A0AAI9ZBW0"/>
<accession>A0AAI9ZBW0</accession>
<dbReference type="EMBL" id="JAHMHQ010000045">
    <property type="protein sequence ID" value="KAK1621665.1"/>
    <property type="molecule type" value="Genomic_DNA"/>
</dbReference>
<dbReference type="Gene3D" id="1.25.40.20">
    <property type="entry name" value="Ankyrin repeat-containing domain"/>
    <property type="match status" value="2"/>
</dbReference>
<dbReference type="Pfam" id="PF12796">
    <property type="entry name" value="Ank_2"/>
    <property type="match status" value="2"/>
</dbReference>
<feature type="repeat" description="ANK" evidence="3">
    <location>
        <begin position="94"/>
        <end position="126"/>
    </location>
</feature>
<comment type="caution">
    <text evidence="4">The sequence shown here is derived from an EMBL/GenBank/DDBJ whole genome shotgun (WGS) entry which is preliminary data.</text>
</comment>
<name>A0AAI9ZBW0_9PEZI</name>
<dbReference type="GeneID" id="85467819"/>
<dbReference type="SUPFAM" id="SSF48403">
    <property type="entry name" value="Ankyrin repeat"/>
    <property type="match status" value="1"/>
</dbReference>
<dbReference type="PROSITE" id="PS50297">
    <property type="entry name" value="ANK_REP_REGION"/>
    <property type="match status" value="3"/>
</dbReference>
<keyword evidence="5" id="KW-1185">Reference proteome</keyword>
<feature type="repeat" description="ANK" evidence="3">
    <location>
        <begin position="31"/>
        <end position="63"/>
    </location>
</feature>
<proteinExistence type="predicted"/>
<evidence type="ECO:0000256" key="1">
    <source>
        <dbReference type="ARBA" id="ARBA00022737"/>
    </source>
</evidence>
<dbReference type="InterPro" id="IPR036770">
    <property type="entry name" value="Ankyrin_rpt-contain_sf"/>
</dbReference>
<protein>
    <submittedName>
        <fullName evidence="4">Ankyrin repeat-containing domain protein</fullName>
    </submittedName>
</protein>
<evidence type="ECO:0000256" key="3">
    <source>
        <dbReference type="PROSITE-ProRule" id="PRU00023"/>
    </source>
</evidence>
<evidence type="ECO:0000313" key="4">
    <source>
        <dbReference type="EMBL" id="KAK1621665.1"/>
    </source>
</evidence>
<feature type="repeat" description="ANK" evidence="3">
    <location>
        <begin position="1"/>
        <end position="30"/>
    </location>
</feature>
<dbReference type="RefSeq" id="XP_060437660.1">
    <property type="nucleotide sequence ID" value="XM_060582957.1"/>
</dbReference>
<keyword evidence="2 3" id="KW-0040">ANK repeat</keyword>